<proteinExistence type="predicted"/>
<organism evidence="3 4">
    <name type="scientific">Idiomarina piscisalsi</name>
    <dbReference type="NCBI Taxonomy" id="1096243"/>
    <lineage>
        <taxon>Bacteria</taxon>
        <taxon>Pseudomonadati</taxon>
        <taxon>Pseudomonadota</taxon>
        <taxon>Gammaproteobacteria</taxon>
        <taxon>Alteromonadales</taxon>
        <taxon>Idiomarinaceae</taxon>
        <taxon>Idiomarina</taxon>
    </lineage>
</organism>
<dbReference type="RefSeq" id="WP_126751587.1">
    <property type="nucleotide sequence ID" value="NZ_JBHUMT010000016.1"/>
</dbReference>
<evidence type="ECO:0000256" key="1">
    <source>
        <dbReference type="SAM" id="MobiDB-lite"/>
    </source>
</evidence>
<feature type="compositionally biased region" description="Polar residues" evidence="1">
    <location>
        <begin position="231"/>
        <end position="242"/>
    </location>
</feature>
<protein>
    <submittedName>
        <fullName evidence="3">SAM-dependent methyltransferase</fullName>
    </submittedName>
</protein>
<dbReference type="SUPFAM" id="SSF53335">
    <property type="entry name" value="S-adenosyl-L-methionine-dependent methyltransferases"/>
    <property type="match status" value="1"/>
</dbReference>
<dbReference type="Gene3D" id="3.40.50.150">
    <property type="entry name" value="Vaccinia Virus protein VP39"/>
    <property type="match status" value="1"/>
</dbReference>
<dbReference type="GO" id="GO:0008757">
    <property type="term" value="F:S-adenosylmethionine-dependent methyltransferase activity"/>
    <property type="evidence" value="ECO:0007669"/>
    <property type="project" value="InterPro"/>
</dbReference>
<dbReference type="Proteomes" id="UP000288361">
    <property type="component" value="Unassembled WGS sequence"/>
</dbReference>
<evidence type="ECO:0000313" key="3">
    <source>
        <dbReference type="EMBL" id="RUO67959.1"/>
    </source>
</evidence>
<evidence type="ECO:0000259" key="2">
    <source>
        <dbReference type="Pfam" id="PF08241"/>
    </source>
</evidence>
<dbReference type="EMBL" id="PIQA01000001">
    <property type="protein sequence ID" value="RUO67959.1"/>
    <property type="molecule type" value="Genomic_DNA"/>
</dbReference>
<dbReference type="AlphaFoldDB" id="A0A432YXA5"/>
<keyword evidence="3" id="KW-0489">Methyltransferase</keyword>
<keyword evidence="3" id="KW-0808">Transferase</keyword>
<sequence length="250" mass="28334">MFIKPAYSKVPLKTPTQWSSLACGEFIKSQTREVMHRYERKMKPGCQVIVGNLGAELQQQEHIDRVSVAPSGQADMLGILTELPIKTDSVDTLISPFTLEFHQHPHQLLREYTRVLDDDGVLVLMGFNPVSPAVASGFFVRHAKPFPWCGRYFSIARMKDWLALLGFDVKYSEYFVPHLLHKAEFQGLDWSSSLCEKVRVFNAAYVLVATKQTLIGRINTVSTRRKVRLSGQQPATAMTSDSFKLDKSKR</sequence>
<feature type="domain" description="Methyltransferase type 11" evidence="2">
    <location>
        <begin position="79"/>
        <end position="124"/>
    </location>
</feature>
<comment type="caution">
    <text evidence="3">The sequence shown here is derived from an EMBL/GenBank/DDBJ whole genome shotgun (WGS) entry which is preliminary data.</text>
</comment>
<dbReference type="InterPro" id="IPR029063">
    <property type="entry name" value="SAM-dependent_MTases_sf"/>
</dbReference>
<evidence type="ECO:0000313" key="4">
    <source>
        <dbReference type="Proteomes" id="UP000288361"/>
    </source>
</evidence>
<dbReference type="GO" id="GO:0032259">
    <property type="term" value="P:methylation"/>
    <property type="evidence" value="ECO:0007669"/>
    <property type="project" value="UniProtKB-KW"/>
</dbReference>
<feature type="region of interest" description="Disordered" evidence="1">
    <location>
        <begin position="231"/>
        <end position="250"/>
    </location>
</feature>
<name>A0A432YXA5_9GAMM</name>
<reference evidence="3 4" key="1">
    <citation type="journal article" date="2011" name="Front. Microbiol.">
        <title>Genomic signatures of strain selection and enhancement in Bacillus atrophaeus var. globigii, a historical biowarfare simulant.</title>
        <authorList>
            <person name="Gibbons H.S."/>
            <person name="Broomall S.M."/>
            <person name="McNew L.A."/>
            <person name="Daligault H."/>
            <person name="Chapman C."/>
            <person name="Bruce D."/>
            <person name="Karavis M."/>
            <person name="Krepps M."/>
            <person name="McGregor P.A."/>
            <person name="Hong C."/>
            <person name="Park K.H."/>
            <person name="Akmal A."/>
            <person name="Feldman A."/>
            <person name="Lin J.S."/>
            <person name="Chang W.E."/>
            <person name="Higgs B.W."/>
            <person name="Demirev P."/>
            <person name="Lindquist J."/>
            <person name="Liem A."/>
            <person name="Fochler E."/>
            <person name="Read T.D."/>
            <person name="Tapia R."/>
            <person name="Johnson S."/>
            <person name="Bishop-Lilly K.A."/>
            <person name="Detter C."/>
            <person name="Han C."/>
            <person name="Sozhamannan S."/>
            <person name="Rosenzweig C.N."/>
            <person name="Skowronski E.W."/>
        </authorList>
    </citation>
    <scope>NUCLEOTIDE SEQUENCE [LARGE SCALE GENOMIC DNA]</scope>
    <source>
        <strain evidence="3 4">TPS4-2</strain>
    </source>
</reference>
<dbReference type="InterPro" id="IPR013216">
    <property type="entry name" value="Methyltransf_11"/>
</dbReference>
<accession>A0A432YXA5</accession>
<gene>
    <name evidence="3" type="ORF">CWI73_03645</name>
</gene>
<dbReference type="Pfam" id="PF08241">
    <property type="entry name" value="Methyltransf_11"/>
    <property type="match status" value="1"/>
</dbReference>